<protein>
    <recommendedName>
        <fullName evidence="3">Secreted protein</fullName>
    </recommendedName>
</protein>
<sequence length="49" mass="5381">MSIGIWELALILLFLVVAAGVVALITRVSHGKDVSHHTTDNPHSHDRRP</sequence>
<name>A0ABU8P893_9CORY</name>
<keyword evidence="2" id="KW-1185">Reference proteome</keyword>
<gene>
    <name evidence="1" type="ORF">V5S76_09510</name>
</gene>
<accession>A0ABU8P893</accession>
<organism evidence="1 2">
    <name type="scientific">Corynebacterium marquesiae</name>
    <dbReference type="NCBI Taxonomy" id="2913503"/>
    <lineage>
        <taxon>Bacteria</taxon>
        <taxon>Bacillati</taxon>
        <taxon>Actinomycetota</taxon>
        <taxon>Actinomycetes</taxon>
        <taxon>Mycobacteriales</taxon>
        <taxon>Corynebacteriaceae</taxon>
        <taxon>Corynebacterium</taxon>
    </lineage>
</organism>
<comment type="caution">
    <text evidence="1">The sequence shown here is derived from an EMBL/GenBank/DDBJ whole genome shotgun (WGS) entry which is preliminary data.</text>
</comment>
<proteinExistence type="predicted"/>
<dbReference type="EMBL" id="JBAHUZ010000025">
    <property type="protein sequence ID" value="MEJ4139338.1"/>
    <property type="molecule type" value="Genomic_DNA"/>
</dbReference>
<dbReference type="RefSeq" id="WP_284787213.1">
    <property type="nucleotide sequence ID" value="NZ_JASPGH010000003.1"/>
</dbReference>
<evidence type="ECO:0008006" key="3">
    <source>
        <dbReference type="Google" id="ProtNLM"/>
    </source>
</evidence>
<evidence type="ECO:0000313" key="1">
    <source>
        <dbReference type="EMBL" id="MEJ4139338.1"/>
    </source>
</evidence>
<reference evidence="1 2" key="1">
    <citation type="submission" date="2024-02" db="EMBL/GenBank/DDBJ databases">
        <title>Whole genome sequencing and characterization of Corynebacterium isolated from the ocular surface of dry eye disease sufferers.</title>
        <authorList>
            <person name="Naqvi M."/>
        </authorList>
    </citation>
    <scope>NUCLEOTIDE SEQUENCE [LARGE SCALE GENOMIC DNA]</scope>
    <source>
        <strain evidence="1 2">PCR27</strain>
    </source>
</reference>
<dbReference type="Proteomes" id="UP001372244">
    <property type="component" value="Unassembled WGS sequence"/>
</dbReference>
<evidence type="ECO:0000313" key="2">
    <source>
        <dbReference type="Proteomes" id="UP001372244"/>
    </source>
</evidence>